<sequence length="34" mass="3589">MGKLNARKVAVLAKDKLRKTADGNGLYFVVPASG</sequence>
<dbReference type="AlphaFoldDB" id="E8M536"/>
<comment type="caution">
    <text evidence="1">The sequence shown here is derived from an EMBL/GenBank/DDBJ whole genome shotgun (WGS) entry which is preliminary data.</text>
</comment>
<gene>
    <name evidence="1" type="ORF">VISI1226_16648</name>
</gene>
<reference evidence="1 2" key="1">
    <citation type="journal article" date="2012" name="Int. J. Syst. Evol. Microbiol.">
        <title>Vibrio caribbeanicus sp. nov., isolated from the marine sponge Scleritoderma cyanea.</title>
        <authorList>
            <person name="Hoffmann M."/>
            <person name="Monday S.R."/>
            <person name="Allard M.W."/>
            <person name="Strain E.A."/>
            <person name="Whittaker P."/>
            <person name="Naum M."/>
            <person name="McCarthy P.J."/>
            <person name="Lopez J.V."/>
            <person name="Fischer M."/>
            <person name="Brown E.W."/>
        </authorList>
    </citation>
    <scope>NUCLEOTIDE SEQUENCE [LARGE SCALE GENOMIC DNA]</scope>
    <source>
        <strain evidence="2">DSMZ 21326</strain>
    </source>
</reference>
<dbReference type="EMBL" id="AEVT01000053">
    <property type="protein sequence ID" value="EGA70887.1"/>
    <property type="molecule type" value="Genomic_DNA"/>
</dbReference>
<accession>E8M536</accession>
<evidence type="ECO:0000313" key="1">
    <source>
        <dbReference type="EMBL" id="EGA70887.1"/>
    </source>
</evidence>
<proteinExistence type="predicted"/>
<evidence type="ECO:0000313" key="2">
    <source>
        <dbReference type="Proteomes" id="UP000006228"/>
    </source>
</evidence>
<dbReference type="Proteomes" id="UP000006228">
    <property type="component" value="Unassembled WGS sequence"/>
</dbReference>
<protein>
    <submittedName>
        <fullName evidence="1">Uncharacterized protein</fullName>
    </submittedName>
</protein>
<organism evidence="1 2">
    <name type="scientific">Vibrio sinaloensis DSM 21326</name>
    <dbReference type="NCBI Taxonomy" id="945550"/>
    <lineage>
        <taxon>Bacteria</taxon>
        <taxon>Pseudomonadati</taxon>
        <taxon>Pseudomonadota</taxon>
        <taxon>Gammaproteobacteria</taxon>
        <taxon>Vibrionales</taxon>
        <taxon>Vibrionaceae</taxon>
        <taxon>Vibrio</taxon>
        <taxon>Vibrio oreintalis group</taxon>
    </lineage>
</organism>
<name>E8M536_PHOS4</name>